<dbReference type="Gene3D" id="3.40.50.2300">
    <property type="match status" value="1"/>
</dbReference>
<dbReference type="CDD" id="cd16345">
    <property type="entry name" value="LMWP_ArsC"/>
    <property type="match status" value="1"/>
</dbReference>
<dbReference type="AlphaFoldDB" id="A0A5J6QMK0"/>
<evidence type="ECO:0000256" key="1">
    <source>
        <dbReference type="ARBA" id="ARBA00022849"/>
    </source>
</evidence>
<dbReference type="KEGG" id="plal:FXN65_16990"/>
<dbReference type="SUPFAM" id="SSF52788">
    <property type="entry name" value="Phosphotyrosine protein phosphatases I"/>
    <property type="match status" value="1"/>
</dbReference>
<dbReference type="InterPro" id="IPR036196">
    <property type="entry name" value="Ptyr_pPase_sf"/>
</dbReference>
<dbReference type="InterPro" id="IPR023485">
    <property type="entry name" value="Ptyr_pPase"/>
</dbReference>
<reference evidence="3 4" key="1">
    <citation type="submission" date="2019-08" db="EMBL/GenBank/DDBJ databases">
        <title>Whole-genome Sequencing of e-waste polymer degrading bacterium Pseudomonas sp. strain PE08.</title>
        <authorList>
            <person name="Kirdat K."/>
            <person name="Debbarma P."/>
            <person name="Narawade N."/>
            <person name="Suyal D."/>
            <person name="Thorat V."/>
            <person name="Shouche Y."/>
            <person name="Goel R."/>
            <person name="Yadav A."/>
        </authorList>
    </citation>
    <scope>NUCLEOTIDE SEQUENCE [LARGE SCALE GENOMIC DNA]</scope>
    <source>
        <strain evidence="3 4">PE08</strain>
    </source>
</reference>
<evidence type="ECO:0000313" key="4">
    <source>
        <dbReference type="Proteomes" id="UP000327179"/>
    </source>
</evidence>
<evidence type="ECO:0000313" key="3">
    <source>
        <dbReference type="EMBL" id="QEY63673.1"/>
    </source>
</evidence>
<feature type="domain" description="Phosphotyrosine protein phosphatase I" evidence="2">
    <location>
        <begin position="5"/>
        <end position="133"/>
    </location>
</feature>
<dbReference type="EMBL" id="CP043311">
    <property type="protein sequence ID" value="QEY63673.1"/>
    <property type="molecule type" value="Genomic_DNA"/>
</dbReference>
<dbReference type="RefSeq" id="WP_151134583.1">
    <property type="nucleotide sequence ID" value="NZ_CP043311.1"/>
</dbReference>
<keyword evidence="4" id="KW-1185">Reference proteome</keyword>
<keyword evidence="1" id="KW-0059">Arsenical resistance</keyword>
<dbReference type="Pfam" id="PF01451">
    <property type="entry name" value="LMWPc"/>
    <property type="match status" value="1"/>
</dbReference>
<dbReference type="PANTHER" id="PTHR43428:SF1">
    <property type="entry name" value="ARSENATE REDUCTASE"/>
    <property type="match status" value="1"/>
</dbReference>
<accession>A0A5J6QMK0</accession>
<protein>
    <submittedName>
        <fullName evidence="3">Arsenate reductase ArsC</fullName>
    </submittedName>
</protein>
<dbReference type="SMART" id="SM00226">
    <property type="entry name" value="LMWPc"/>
    <property type="match status" value="1"/>
</dbReference>
<dbReference type="Proteomes" id="UP000327179">
    <property type="component" value="Chromosome"/>
</dbReference>
<name>A0A5J6QMK0_9GAMM</name>
<dbReference type="PANTHER" id="PTHR43428">
    <property type="entry name" value="ARSENATE REDUCTASE"/>
    <property type="match status" value="1"/>
</dbReference>
<evidence type="ECO:0000259" key="2">
    <source>
        <dbReference type="SMART" id="SM00226"/>
    </source>
</evidence>
<proteinExistence type="predicted"/>
<sequence length="137" mass="15198">MTSKTRVLFVCTANAARSQLAEALLRHIDSEHFEAFSAGTAPEGIHPRTLAELQHLGISTEGLRSKSVDEFAGERFDYVITLCDKSALECHALPGASEVLAWHFEDPASSDRPDAFRRAAQEIAERIKMFVLVKTKR</sequence>
<gene>
    <name evidence="3" type="ORF">FXN65_16990</name>
</gene>
<organism evidence="3 4">
    <name type="scientific">Metapseudomonas lalkuanensis</name>
    <dbReference type="NCBI Taxonomy" id="2604832"/>
    <lineage>
        <taxon>Bacteria</taxon>
        <taxon>Pseudomonadati</taxon>
        <taxon>Pseudomonadota</taxon>
        <taxon>Gammaproteobacteria</taxon>
        <taxon>Pseudomonadales</taxon>
        <taxon>Pseudomonadaceae</taxon>
        <taxon>Metapseudomonas</taxon>
    </lineage>
</organism>
<dbReference type="GO" id="GO:0046685">
    <property type="term" value="P:response to arsenic-containing substance"/>
    <property type="evidence" value="ECO:0007669"/>
    <property type="project" value="UniProtKB-KW"/>
</dbReference>